<comment type="caution">
    <text evidence="4">The sequence shown here is derived from an EMBL/GenBank/DDBJ whole genome shotgun (WGS) entry which is preliminary data.</text>
</comment>
<evidence type="ECO:0000313" key="5">
    <source>
        <dbReference type="Proteomes" id="UP001140949"/>
    </source>
</evidence>
<feature type="coiled-coil region" evidence="1">
    <location>
        <begin position="814"/>
        <end position="855"/>
    </location>
</feature>
<feature type="compositionally biased region" description="Basic and acidic residues" evidence="2">
    <location>
        <begin position="442"/>
        <end position="459"/>
    </location>
</feature>
<sequence length="1023" mass="115864">MFKAARWRSDKNKIKAAYRLQFHATQVHGSGREPLVVTLVPLDLGKPTLRSEKAAAAADGECQWQSPVYETVRLTQDPKTGKISDKPYQFQVSTTGSAKCRVLGEATINLAEYFEAFKPSSVSLPLQGSTAGAILHVTVQRIQGDAEGRENDEDGDAKGQGRTLKSQLSFPENEIYNRVAKGANDVKLNKEGTFVSNQLQTKLHSSRNVLLHVDSGDNLTKSSSFDAISASGSESSSGQYTPKENGIKNDNSQQEPASILSPLSNRDTPRIVDWSVSSAPDESISGSINSSGETGLQEAKNSTESGSGLQKQKSDLNALARQLEVSDLELQTLRKQVVKESRRGQDISKELSSIKKERDALRRELEELKASMKRVGENESISARLQVATTDPWSLLQELKEELDHEKNLNANLRLQLDKTQESNSELIFAVRDLEELLERKNGEARYDTQEKESRDEMSHMSGGLLQESDETTSENEEEQYALDVLIKEHHDAKGIYSQEQMIIDLSSELELYKKDREDLEMQMEQLALDYEILKQEHHDISSRLEQIQLREQLRMQYECSAHLAIINDLEIHVESLEAELQKQDEVFEGNLATIIHEKVEQEQRAIESEEALRKTRWNSAKTAEQLQEEVRRLSVQMSSAFDANEKLVLETLTESRELHLQKSHLEDLLKKTNEELTSAKHQHHVKCQQLLSLIDFKTKEADRLYLELKDKREELENQRKSEVARQNASREEMLILKADMEHISRERDSLSEQIAEKEKLVAEIEELKASTTSTKNLLNERCLESDSLVKQLSMMKEEANKSLVEHSALRHLMDDQDETITILKSEVENLRAQYTDLKSSLSDDELEKENLRKQVCLLRNDLQEEADIIASIEKKLKGNNAKLKVSEGTTKKTVSNKKKRSAVATRGSQEVPTLDENSESPEVNCLNGHGSNIREGKQVESNMHNNLTNEGETLETCKYDLHNAAELISEMANLRKQNESMAMELKDMQERYSEMSLKFAEVEGERQQLVITIRTLKNALKN</sequence>
<keyword evidence="5" id="KW-1185">Reference proteome</keyword>
<dbReference type="PROSITE" id="PS51840">
    <property type="entry name" value="C2_NT"/>
    <property type="match status" value="1"/>
</dbReference>
<evidence type="ECO:0000256" key="1">
    <source>
        <dbReference type="SAM" id="Coils"/>
    </source>
</evidence>
<evidence type="ECO:0000313" key="4">
    <source>
        <dbReference type="EMBL" id="KAJ6840783.1"/>
    </source>
</evidence>
<dbReference type="InterPro" id="IPR019448">
    <property type="entry name" value="NT-C2"/>
</dbReference>
<protein>
    <submittedName>
        <fullName evidence="4">Paramyosin-like isoform X1</fullName>
    </submittedName>
</protein>
<feature type="coiled-coil region" evidence="1">
    <location>
        <begin position="965"/>
        <end position="1006"/>
    </location>
</feature>
<evidence type="ECO:0000256" key="2">
    <source>
        <dbReference type="SAM" id="MobiDB-lite"/>
    </source>
</evidence>
<feature type="coiled-coil region" evidence="1">
    <location>
        <begin position="503"/>
        <end position="587"/>
    </location>
</feature>
<name>A0AAX6HIU1_IRIPA</name>
<keyword evidence="1" id="KW-0175">Coiled coil</keyword>
<feature type="compositionally biased region" description="Polar residues" evidence="2">
    <location>
        <begin position="238"/>
        <end position="266"/>
    </location>
</feature>
<evidence type="ECO:0000259" key="3">
    <source>
        <dbReference type="PROSITE" id="PS51840"/>
    </source>
</evidence>
<feature type="region of interest" description="Disordered" evidence="2">
    <location>
        <begin position="442"/>
        <end position="477"/>
    </location>
</feature>
<reference evidence="4" key="2">
    <citation type="submission" date="2023-04" db="EMBL/GenBank/DDBJ databases">
        <authorList>
            <person name="Bruccoleri R.E."/>
            <person name="Oakeley E.J."/>
            <person name="Faust A.-M."/>
            <person name="Dessus-Babus S."/>
            <person name="Altorfer M."/>
            <person name="Burckhardt D."/>
            <person name="Oertli M."/>
            <person name="Naumann U."/>
            <person name="Petersen F."/>
            <person name="Wong J."/>
        </authorList>
    </citation>
    <scope>NUCLEOTIDE SEQUENCE</scope>
    <source>
        <strain evidence="4">GSM-AAB239-AS_SAM_17_03QT</strain>
        <tissue evidence="4">Leaf</tissue>
    </source>
</reference>
<feature type="coiled-coil region" evidence="1">
    <location>
        <begin position="316"/>
        <end position="423"/>
    </location>
</feature>
<dbReference type="PANTHER" id="PTHR34452">
    <property type="entry name" value="MYOSIN HEAVY CHAIN-RELATED PROTEIN"/>
    <property type="match status" value="1"/>
</dbReference>
<feature type="compositionally biased region" description="Low complexity" evidence="2">
    <location>
        <begin position="222"/>
        <end position="237"/>
    </location>
</feature>
<dbReference type="AlphaFoldDB" id="A0AAX6HIU1"/>
<feature type="coiled-coil region" evidence="1">
    <location>
        <begin position="624"/>
        <end position="771"/>
    </location>
</feature>
<feature type="region of interest" description="Disordered" evidence="2">
    <location>
        <begin position="221"/>
        <end position="314"/>
    </location>
</feature>
<dbReference type="PANTHER" id="PTHR34452:SF7">
    <property type="entry name" value="MYOSIN HEAVY CHAIN-RELATED PROTEIN"/>
    <property type="match status" value="1"/>
</dbReference>
<feature type="region of interest" description="Disordered" evidence="2">
    <location>
        <begin position="887"/>
        <end position="923"/>
    </location>
</feature>
<dbReference type="Pfam" id="PF10358">
    <property type="entry name" value="NT-C2"/>
    <property type="match status" value="1"/>
</dbReference>
<feature type="domain" description="C2 NT-type" evidence="3">
    <location>
        <begin position="6"/>
        <end position="143"/>
    </location>
</feature>
<feature type="compositionally biased region" description="Polar residues" evidence="2">
    <location>
        <begin position="299"/>
        <end position="311"/>
    </location>
</feature>
<dbReference type="EMBL" id="JANAVB010009198">
    <property type="protein sequence ID" value="KAJ6840783.1"/>
    <property type="molecule type" value="Genomic_DNA"/>
</dbReference>
<accession>A0AAX6HIU1</accession>
<reference evidence="4" key="1">
    <citation type="journal article" date="2023" name="GigaByte">
        <title>Genome assembly of the bearded iris, Iris pallida Lam.</title>
        <authorList>
            <person name="Bruccoleri R.E."/>
            <person name="Oakeley E.J."/>
            <person name="Faust A.M.E."/>
            <person name="Altorfer M."/>
            <person name="Dessus-Babus S."/>
            <person name="Burckhardt D."/>
            <person name="Oertli M."/>
            <person name="Naumann U."/>
            <person name="Petersen F."/>
            <person name="Wong J."/>
        </authorList>
    </citation>
    <scope>NUCLEOTIDE SEQUENCE</scope>
    <source>
        <strain evidence="4">GSM-AAB239-AS_SAM_17_03QT</strain>
    </source>
</reference>
<organism evidence="4 5">
    <name type="scientific">Iris pallida</name>
    <name type="common">Sweet iris</name>
    <dbReference type="NCBI Taxonomy" id="29817"/>
    <lineage>
        <taxon>Eukaryota</taxon>
        <taxon>Viridiplantae</taxon>
        <taxon>Streptophyta</taxon>
        <taxon>Embryophyta</taxon>
        <taxon>Tracheophyta</taxon>
        <taxon>Spermatophyta</taxon>
        <taxon>Magnoliopsida</taxon>
        <taxon>Liliopsida</taxon>
        <taxon>Asparagales</taxon>
        <taxon>Iridaceae</taxon>
        <taxon>Iridoideae</taxon>
        <taxon>Irideae</taxon>
        <taxon>Iris</taxon>
    </lineage>
</organism>
<feature type="compositionally biased region" description="Acidic residues" evidence="2">
    <location>
        <begin position="468"/>
        <end position="477"/>
    </location>
</feature>
<dbReference type="Proteomes" id="UP001140949">
    <property type="component" value="Unassembled WGS sequence"/>
</dbReference>
<proteinExistence type="predicted"/>
<gene>
    <name evidence="4" type="ORF">M6B38_118640</name>
</gene>
<feature type="region of interest" description="Disordered" evidence="2">
    <location>
        <begin position="144"/>
        <end position="163"/>
    </location>
</feature>
<feature type="compositionally biased region" description="Low complexity" evidence="2">
    <location>
        <begin position="282"/>
        <end position="293"/>
    </location>
</feature>